<dbReference type="EMBL" id="CP084166">
    <property type="protein sequence ID" value="UJG41923.1"/>
    <property type="molecule type" value="Genomic_DNA"/>
</dbReference>
<reference evidence="1" key="1">
    <citation type="journal article" date="2022" name="Nat. Microbiol.">
        <title>Unique mobile elements and scalable gene flow at the prokaryote-eukaryote boundary revealed by circularized Asgard archaea genomes.</title>
        <authorList>
            <person name="Wu F."/>
            <person name="Speth D.R."/>
            <person name="Philosof A."/>
            <person name="Cremiere A."/>
            <person name="Narayanan A."/>
            <person name="Barco R.A."/>
            <person name="Connon S.A."/>
            <person name="Amend J.P."/>
            <person name="Antoshechkin I.A."/>
            <person name="Orphan V.J."/>
        </authorList>
    </citation>
    <scope>NUCLEOTIDE SEQUENCE</scope>
    <source>
        <strain evidence="1">PM71</strain>
    </source>
</reference>
<name>A0A9Y1FMS7_9ARCH</name>
<dbReference type="InterPro" id="IPR005358">
    <property type="entry name" value="Puta_zinc/iron-chelating_dom"/>
</dbReference>
<dbReference type="AlphaFoldDB" id="A0A9Y1FMS7"/>
<dbReference type="PANTHER" id="PTHR35866:SF1">
    <property type="entry name" value="YKGJ FAMILY CYSTEINE CLUSTER PROTEIN"/>
    <property type="match status" value="1"/>
</dbReference>
<accession>A0A9Y1FMS7</accession>
<dbReference type="PANTHER" id="PTHR35866">
    <property type="entry name" value="PUTATIVE-RELATED"/>
    <property type="match status" value="1"/>
</dbReference>
<dbReference type="Pfam" id="PF03692">
    <property type="entry name" value="CxxCxxCC"/>
    <property type="match status" value="1"/>
</dbReference>
<proteinExistence type="predicted"/>
<sequence>MKDNEYDQENSGTKIARIHLNGKVEVLKNIHFSCSSCGVCCRLNRIPVREEDILRFQEHGFELDQLLIDLSPVLIPSKNVDGNFIKAYILRKKPFVNECIFLDDNNRCRVHEFKPLACRLYPFALRRENDETVIMQIHSKSVCPSVKLDVSEEESNTLELVKQMYELFDLEE</sequence>
<evidence type="ECO:0000313" key="1">
    <source>
        <dbReference type="EMBL" id="UJG41923.1"/>
    </source>
</evidence>
<organism evidence="1">
    <name type="scientific">Candidatus Heimdallarchaeum aukensis</name>
    <dbReference type="NCBI Taxonomy" id="2876573"/>
    <lineage>
        <taxon>Archaea</taxon>
        <taxon>Promethearchaeati</taxon>
        <taxon>Candidatus Heimdallarchaeota</taxon>
        <taxon>Candidatus Heimdallarchaeia (ex Rinke et al. 2021) (nom. nud.)</taxon>
        <taxon>Candidatus Heimdallarchaeales</taxon>
        <taxon>Candidatus Heimdallarchaeaceae</taxon>
        <taxon>Candidatus Heimdallarchaeum</taxon>
    </lineage>
</organism>
<protein>
    <submittedName>
        <fullName evidence="1">YkgJ family cysteine cluster protein</fullName>
    </submittedName>
</protein>
<dbReference type="Proteomes" id="UP001201020">
    <property type="component" value="Chromosome"/>
</dbReference>
<gene>
    <name evidence="1" type="ORF">K9W45_05520</name>
</gene>